<evidence type="ECO:0000313" key="2">
    <source>
        <dbReference type="Proteomes" id="UP000231581"/>
    </source>
</evidence>
<proteinExistence type="predicted"/>
<accession>A0A2H0BTL2</accession>
<dbReference type="EMBL" id="PCSZ01000004">
    <property type="protein sequence ID" value="PIP61003.1"/>
    <property type="molecule type" value="Genomic_DNA"/>
</dbReference>
<gene>
    <name evidence="1" type="ORF">COX00_00115</name>
</gene>
<protein>
    <submittedName>
        <fullName evidence="1">Uncharacterized protein</fullName>
    </submittedName>
</protein>
<comment type="caution">
    <text evidence="1">The sequence shown here is derived from an EMBL/GenBank/DDBJ whole genome shotgun (WGS) entry which is preliminary data.</text>
</comment>
<sequence>MPRVPSAFAWILVLSLVFNQFAIGNISAHMGMGIPLSFGALFGIAPAHAAEIVMPMLNTDGKTTNLQFMPTISPPSTTKSKSLVGQAQATMTGQGAPFYAPQGIRFEDPIGAQSAWGSYEKLPLSSDLEARYQRLIDQFTCNFCCGSPADVTKNRFCACAHAQAARGFFRYLLKTYSNTYTDKQLFGEAYRWQAAWYPRGAAEDYLLATGHGDVLGHKTHGGAGADGFHGMMK</sequence>
<evidence type="ECO:0000313" key="1">
    <source>
        <dbReference type="EMBL" id="PIP61003.1"/>
    </source>
</evidence>
<name>A0A2H0BTL2_9BACT</name>
<dbReference type="Proteomes" id="UP000231581">
    <property type="component" value="Unassembled WGS sequence"/>
</dbReference>
<reference evidence="1 2" key="1">
    <citation type="submission" date="2017-09" db="EMBL/GenBank/DDBJ databases">
        <title>Depth-based differentiation of microbial function through sediment-hosted aquifers and enrichment of novel symbionts in the deep terrestrial subsurface.</title>
        <authorList>
            <person name="Probst A.J."/>
            <person name="Ladd B."/>
            <person name="Jarett J.K."/>
            <person name="Geller-Mcgrath D.E."/>
            <person name="Sieber C.M."/>
            <person name="Emerson J.B."/>
            <person name="Anantharaman K."/>
            <person name="Thomas B.C."/>
            <person name="Malmstrom R."/>
            <person name="Stieglmeier M."/>
            <person name="Klingl A."/>
            <person name="Woyke T."/>
            <person name="Ryan C.M."/>
            <person name="Banfield J.F."/>
        </authorList>
    </citation>
    <scope>NUCLEOTIDE SEQUENCE [LARGE SCALE GENOMIC DNA]</scope>
    <source>
        <strain evidence="1">CG22_combo_CG10-13_8_21_14_all_47_17</strain>
    </source>
</reference>
<dbReference type="AlphaFoldDB" id="A0A2H0BTL2"/>
<organism evidence="1 2">
    <name type="scientific">Candidatus Uhrbacteria bacterium CG22_combo_CG10-13_8_21_14_all_47_17</name>
    <dbReference type="NCBI Taxonomy" id="1975041"/>
    <lineage>
        <taxon>Bacteria</taxon>
        <taxon>Candidatus Uhriibacteriota</taxon>
    </lineage>
</organism>